<dbReference type="GO" id="GO:0016020">
    <property type="term" value="C:membrane"/>
    <property type="evidence" value="ECO:0007669"/>
    <property type="project" value="UniProtKB-SubCell"/>
</dbReference>
<keyword evidence="5 8" id="KW-0472">Membrane</keyword>
<dbReference type="GO" id="GO:0009791">
    <property type="term" value="P:post-embryonic development"/>
    <property type="evidence" value="ECO:0007669"/>
    <property type="project" value="UniProtKB-ARBA"/>
</dbReference>
<evidence type="ECO:0000256" key="5">
    <source>
        <dbReference type="ARBA" id="ARBA00023136"/>
    </source>
</evidence>
<keyword evidence="2 6" id="KW-0551">Lipid droplet</keyword>
<evidence type="ECO:0000256" key="3">
    <source>
        <dbReference type="ARBA" id="ARBA00022692"/>
    </source>
</evidence>
<protein>
    <recommendedName>
        <fullName evidence="6">Oleosin</fullName>
    </recommendedName>
</protein>
<accession>A0A7J8L5Q5</accession>
<evidence type="ECO:0000256" key="2">
    <source>
        <dbReference type="ARBA" id="ARBA00022677"/>
    </source>
</evidence>
<evidence type="ECO:0000256" key="1">
    <source>
        <dbReference type="ARBA" id="ARBA00010858"/>
    </source>
</evidence>
<feature type="compositionally biased region" description="Basic and acidic residues" evidence="7">
    <location>
        <begin position="16"/>
        <end position="35"/>
    </location>
</feature>
<dbReference type="PROSITE" id="PS00811">
    <property type="entry name" value="OLEOSINS"/>
    <property type="match status" value="1"/>
</dbReference>
<evidence type="ECO:0000256" key="8">
    <source>
        <dbReference type="SAM" id="Phobius"/>
    </source>
</evidence>
<sequence>MCHVGTRCKGIAREIGVKGDTGDDRRKPSERKSGKQSEPFIISNDRNKRETITRRLNNSAPSPRQTAKFLTATTLGAMFLFLSGLTFTGTVIALVMATPLMVLFSPVVVPAGLAILLVTTRFLFSGGCGVAVITALSWVHNYVQGKHNTPPGAADPLEYSRI</sequence>
<proteinExistence type="inferred from homology"/>
<evidence type="ECO:0000313" key="10">
    <source>
        <dbReference type="Proteomes" id="UP000593572"/>
    </source>
</evidence>
<keyword evidence="10" id="KW-1185">Reference proteome</keyword>
<feature type="region of interest" description="Disordered" evidence="7">
    <location>
        <begin position="16"/>
        <end position="44"/>
    </location>
</feature>
<name>A0A7J8L5Q5_9ROSI</name>
<comment type="similarity">
    <text evidence="1 6">Belongs to the oleosin family.</text>
</comment>
<dbReference type="PANTHER" id="PTHR33203">
    <property type="entry name" value="OLEOSIN"/>
    <property type="match status" value="1"/>
</dbReference>
<dbReference type="PANTHER" id="PTHR33203:SF24">
    <property type="entry name" value="OLEOSIN"/>
    <property type="match status" value="1"/>
</dbReference>
<dbReference type="EMBL" id="JABEZX010000001">
    <property type="protein sequence ID" value="MBA0547785.1"/>
    <property type="molecule type" value="Genomic_DNA"/>
</dbReference>
<dbReference type="AlphaFoldDB" id="A0A7J8L5Q5"/>
<keyword evidence="3 8" id="KW-0812">Transmembrane</keyword>
<evidence type="ECO:0000256" key="4">
    <source>
        <dbReference type="ARBA" id="ARBA00022989"/>
    </source>
</evidence>
<comment type="caution">
    <text evidence="9">The sequence shown here is derived from an EMBL/GenBank/DDBJ whole genome shotgun (WGS) entry which is preliminary data.</text>
</comment>
<organism evidence="9 10">
    <name type="scientific">Gossypium lobatum</name>
    <dbReference type="NCBI Taxonomy" id="34289"/>
    <lineage>
        <taxon>Eukaryota</taxon>
        <taxon>Viridiplantae</taxon>
        <taxon>Streptophyta</taxon>
        <taxon>Embryophyta</taxon>
        <taxon>Tracheophyta</taxon>
        <taxon>Spermatophyta</taxon>
        <taxon>Magnoliopsida</taxon>
        <taxon>eudicotyledons</taxon>
        <taxon>Gunneridae</taxon>
        <taxon>Pentapetalae</taxon>
        <taxon>rosids</taxon>
        <taxon>malvids</taxon>
        <taxon>Malvales</taxon>
        <taxon>Malvaceae</taxon>
        <taxon>Malvoideae</taxon>
        <taxon>Gossypium</taxon>
    </lineage>
</organism>
<feature type="transmembrane region" description="Helical" evidence="8">
    <location>
        <begin position="69"/>
        <end position="97"/>
    </location>
</feature>
<reference evidence="9 10" key="1">
    <citation type="journal article" date="2019" name="Genome Biol. Evol.">
        <title>Insights into the evolution of the New World diploid cottons (Gossypium, subgenus Houzingenia) based on genome sequencing.</title>
        <authorList>
            <person name="Grover C.E."/>
            <person name="Arick M.A. 2nd"/>
            <person name="Thrash A."/>
            <person name="Conover J.L."/>
            <person name="Sanders W.S."/>
            <person name="Peterson D.G."/>
            <person name="Frelichowski J.E."/>
            <person name="Scheffler J.A."/>
            <person name="Scheffler B.E."/>
            <person name="Wendel J.F."/>
        </authorList>
    </citation>
    <scope>NUCLEOTIDE SEQUENCE [LARGE SCALE GENOMIC DNA]</scope>
    <source>
        <strain evidence="9">157</strain>
        <tissue evidence="9">Leaf</tissue>
    </source>
</reference>
<dbReference type="GO" id="GO:0012511">
    <property type="term" value="C:monolayer-surrounded lipid storage body"/>
    <property type="evidence" value="ECO:0007669"/>
    <property type="project" value="InterPro"/>
</dbReference>
<evidence type="ECO:0000313" key="9">
    <source>
        <dbReference type="EMBL" id="MBA0547785.1"/>
    </source>
</evidence>
<dbReference type="Pfam" id="PF01277">
    <property type="entry name" value="Oleosin"/>
    <property type="match status" value="1"/>
</dbReference>
<comment type="subcellular location">
    <subcellularLocation>
        <location evidence="6">Lipid droplet</location>
    </subcellularLocation>
    <subcellularLocation>
        <location evidence="6">Membrane</location>
        <topology evidence="6">Multi-pass membrane protein</topology>
    </subcellularLocation>
</comment>
<gene>
    <name evidence="9" type="ORF">Golob_018928</name>
</gene>
<dbReference type="GO" id="GO:0019915">
    <property type="term" value="P:lipid storage"/>
    <property type="evidence" value="ECO:0007669"/>
    <property type="project" value="TreeGrafter"/>
</dbReference>
<dbReference type="InterPro" id="IPR000136">
    <property type="entry name" value="Oleosin"/>
</dbReference>
<keyword evidence="4 8" id="KW-1133">Transmembrane helix</keyword>
<dbReference type="Proteomes" id="UP000593572">
    <property type="component" value="Unassembled WGS sequence"/>
</dbReference>
<evidence type="ECO:0000256" key="7">
    <source>
        <dbReference type="SAM" id="MobiDB-lite"/>
    </source>
</evidence>
<dbReference type="GO" id="GO:0048608">
    <property type="term" value="P:reproductive structure development"/>
    <property type="evidence" value="ECO:0007669"/>
    <property type="project" value="UniProtKB-ARBA"/>
</dbReference>
<evidence type="ECO:0000256" key="6">
    <source>
        <dbReference type="RuleBase" id="RU000540"/>
    </source>
</evidence>